<dbReference type="CDD" id="cd06577">
    <property type="entry name" value="PASTA_pknB"/>
    <property type="match status" value="3"/>
</dbReference>
<feature type="domain" description="PASTA" evidence="13">
    <location>
        <begin position="537"/>
        <end position="604"/>
    </location>
</feature>
<dbReference type="PANTHER" id="PTHR43289:SF34">
    <property type="entry name" value="SERINE_THREONINE-PROTEIN KINASE YBDM-RELATED"/>
    <property type="match status" value="1"/>
</dbReference>
<keyword evidence="4 9" id="KW-0547">Nucleotide-binding</keyword>
<dbReference type="PROSITE" id="PS51178">
    <property type="entry name" value="PASTA"/>
    <property type="match status" value="3"/>
</dbReference>
<evidence type="ECO:0000259" key="12">
    <source>
        <dbReference type="PROSITE" id="PS50011"/>
    </source>
</evidence>
<dbReference type="Proteomes" id="UP001145145">
    <property type="component" value="Unassembled WGS sequence"/>
</dbReference>
<keyword evidence="3" id="KW-0808">Transferase</keyword>
<dbReference type="GO" id="GO:0004674">
    <property type="term" value="F:protein serine/threonine kinase activity"/>
    <property type="evidence" value="ECO:0007669"/>
    <property type="project" value="UniProtKB-KW"/>
</dbReference>
<evidence type="ECO:0000256" key="4">
    <source>
        <dbReference type="ARBA" id="ARBA00022741"/>
    </source>
</evidence>
<dbReference type="FunFam" id="3.30.200.20:FF:000035">
    <property type="entry name" value="Serine/threonine protein kinase Stk1"/>
    <property type="match status" value="1"/>
</dbReference>
<comment type="catalytic activity">
    <reaction evidence="8">
        <text>L-seryl-[protein] + ATP = O-phospho-L-seryl-[protein] + ADP + H(+)</text>
        <dbReference type="Rhea" id="RHEA:17989"/>
        <dbReference type="Rhea" id="RHEA-COMP:9863"/>
        <dbReference type="Rhea" id="RHEA-COMP:11604"/>
        <dbReference type="ChEBI" id="CHEBI:15378"/>
        <dbReference type="ChEBI" id="CHEBI:29999"/>
        <dbReference type="ChEBI" id="CHEBI:30616"/>
        <dbReference type="ChEBI" id="CHEBI:83421"/>
        <dbReference type="ChEBI" id="CHEBI:456216"/>
        <dbReference type="EC" id="2.7.11.1"/>
    </reaction>
</comment>
<evidence type="ECO:0000256" key="5">
    <source>
        <dbReference type="ARBA" id="ARBA00022777"/>
    </source>
</evidence>
<dbReference type="FunFam" id="1.10.510.10:FF:000021">
    <property type="entry name" value="Serine/threonine protein kinase"/>
    <property type="match status" value="1"/>
</dbReference>
<dbReference type="EMBL" id="BSBO01000020">
    <property type="protein sequence ID" value="GLG04851.1"/>
    <property type="molecule type" value="Genomic_DNA"/>
</dbReference>
<keyword evidence="15" id="KW-1185">Reference proteome</keyword>
<feature type="binding site" evidence="9">
    <location>
        <position position="41"/>
    </location>
    <ligand>
        <name>ATP</name>
        <dbReference type="ChEBI" id="CHEBI:30616"/>
    </ligand>
</feature>
<feature type="transmembrane region" description="Helical" evidence="11">
    <location>
        <begin position="363"/>
        <end position="387"/>
    </location>
</feature>
<evidence type="ECO:0000256" key="1">
    <source>
        <dbReference type="ARBA" id="ARBA00012513"/>
    </source>
</evidence>
<feature type="domain" description="PASTA" evidence="13">
    <location>
        <begin position="467"/>
        <end position="534"/>
    </location>
</feature>
<dbReference type="PROSITE" id="PS50011">
    <property type="entry name" value="PROTEIN_KINASE_DOM"/>
    <property type="match status" value="1"/>
</dbReference>
<dbReference type="GO" id="GO:0005524">
    <property type="term" value="F:ATP binding"/>
    <property type="evidence" value="ECO:0007669"/>
    <property type="project" value="UniProtKB-UniRule"/>
</dbReference>
<evidence type="ECO:0000256" key="10">
    <source>
        <dbReference type="SAM" id="MobiDB-lite"/>
    </source>
</evidence>
<accession>A0A9W6C4L2</accession>
<dbReference type="Gene3D" id="3.30.200.20">
    <property type="entry name" value="Phosphorylase Kinase, domain 1"/>
    <property type="match status" value="1"/>
</dbReference>
<name>A0A9W6C4L2_9FIRM</name>
<keyword evidence="6 9" id="KW-0067">ATP-binding</keyword>
<keyword evidence="11" id="KW-1133">Transmembrane helix</keyword>
<dbReference type="InterPro" id="IPR011009">
    <property type="entry name" value="Kinase-like_dom_sf"/>
</dbReference>
<evidence type="ECO:0000256" key="11">
    <source>
        <dbReference type="SAM" id="Phobius"/>
    </source>
</evidence>
<comment type="catalytic activity">
    <reaction evidence="7">
        <text>L-threonyl-[protein] + ATP = O-phospho-L-threonyl-[protein] + ADP + H(+)</text>
        <dbReference type="Rhea" id="RHEA:46608"/>
        <dbReference type="Rhea" id="RHEA-COMP:11060"/>
        <dbReference type="Rhea" id="RHEA-COMP:11605"/>
        <dbReference type="ChEBI" id="CHEBI:15378"/>
        <dbReference type="ChEBI" id="CHEBI:30013"/>
        <dbReference type="ChEBI" id="CHEBI:30616"/>
        <dbReference type="ChEBI" id="CHEBI:61977"/>
        <dbReference type="ChEBI" id="CHEBI:456216"/>
        <dbReference type="EC" id="2.7.11.1"/>
    </reaction>
</comment>
<dbReference type="Pfam" id="PF03793">
    <property type="entry name" value="PASTA"/>
    <property type="match status" value="3"/>
</dbReference>
<feature type="domain" description="PASTA" evidence="13">
    <location>
        <begin position="398"/>
        <end position="466"/>
    </location>
</feature>
<dbReference type="Gene3D" id="3.30.10.20">
    <property type="match status" value="3"/>
</dbReference>
<feature type="region of interest" description="Disordered" evidence="10">
    <location>
        <begin position="162"/>
        <end position="184"/>
    </location>
</feature>
<dbReference type="PROSITE" id="PS00107">
    <property type="entry name" value="PROTEIN_KINASE_ATP"/>
    <property type="match status" value="1"/>
</dbReference>
<dbReference type="RefSeq" id="WP_281872931.1">
    <property type="nucleotide sequence ID" value="NZ_BSBO01000020.1"/>
</dbReference>
<dbReference type="InterPro" id="IPR000719">
    <property type="entry name" value="Prot_kinase_dom"/>
</dbReference>
<feature type="region of interest" description="Disordered" evidence="10">
    <location>
        <begin position="295"/>
        <end position="354"/>
    </location>
</feature>
<organism evidence="14 15">
    <name type="scientific">Sellimonas catena</name>
    <dbReference type="NCBI Taxonomy" id="2994035"/>
    <lineage>
        <taxon>Bacteria</taxon>
        <taxon>Bacillati</taxon>
        <taxon>Bacillota</taxon>
        <taxon>Clostridia</taxon>
        <taxon>Lachnospirales</taxon>
        <taxon>Lachnospiraceae</taxon>
        <taxon>Sellimonas</taxon>
    </lineage>
</organism>
<keyword evidence="11" id="KW-0472">Membrane</keyword>
<dbReference type="InterPro" id="IPR008271">
    <property type="entry name" value="Ser/Thr_kinase_AS"/>
</dbReference>
<evidence type="ECO:0000256" key="7">
    <source>
        <dbReference type="ARBA" id="ARBA00047899"/>
    </source>
</evidence>
<dbReference type="SMART" id="SM00740">
    <property type="entry name" value="PASTA"/>
    <property type="match status" value="3"/>
</dbReference>
<evidence type="ECO:0000259" key="13">
    <source>
        <dbReference type="PROSITE" id="PS51178"/>
    </source>
</evidence>
<reference evidence="14 15" key="1">
    <citation type="journal article" date="2023" name="Int. J. Syst. Evol. Microbiol.">
        <title>Sellimonas catena sp. nov., isolated from human faeces.</title>
        <authorList>
            <person name="Hisatomi A."/>
            <person name="Ohkuma M."/>
            <person name="Sakamoto M."/>
        </authorList>
    </citation>
    <scope>NUCLEOTIDE SEQUENCE [LARGE SCALE GENOMIC DNA]</scope>
    <source>
        <strain evidence="14 15">12EGH17</strain>
    </source>
</reference>
<evidence type="ECO:0000256" key="9">
    <source>
        <dbReference type="PROSITE-ProRule" id="PRU10141"/>
    </source>
</evidence>
<evidence type="ECO:0000256" key="2">
    <source>
        <dbReference type="ARBA" id="ARBA00022527"/>
    </source>
</evidence>
<feature type="compositionally biased region" description="Acidic residues" evidence="10">
    <location>
        <begin position="305"/>
        <end position="336"/>
    </location>
</feature>
<keyword evidence="5 14" id="KW-0418">Kinase</keyword>
<dbReference type="CDD" id="cd14014">
    <property type="entry name" value="STKc_PknB_like"/>
    <property type="match status" value="1"/>
</dbReference>
<protein>
    <recommendedName>
        <fullName evidence="1">non-specific serine/threonine protein kinase</fullName>
        <ecNumber evidence="1">2.7.11.1</ecNumber>
    </recommendedName>
</protein>
<sequence>MVKDGIVLGERYEILSKIGAGGMADVYKGRDNVLNRYVAVKVLKKEYREDETYVKKFRSEAQAAAGIMNPNIVNVYDVGVDRGLYYMVMELVEGITLKEYIAKKEKLTPKEVISITLQVCAGMEAVHKGHIIHRDIKPQNIIISNEGKVKVTDFGIAKAASSNTTSSNAMGSVHYTSPEQARGGFSDEKSDIYSIGITMYEMVTGRVPFDGDSTVAIAMKHLQEEIVPPSEYVPMPYSLEQIILKCTQKNPDLRYPNVTLLAQDLRRSLSDPNGDFVKNGAAAYGAGADTVMISESDRRKLQNQYDDEYDDDDRYDDEYDDGYDDDHDDGYDDDDYDTRNLKTHRNKEEHTGKKPKMSNMMKIIIALVAVLVVCAAAYGIGSVAGLFGGGSSSQEEEEVRMADVPNLANLGLTEDQAREAAEKAGFKLEVSGTEASDQDEGTVIDQDPEYGEEAERGSTINVVLSAGPSTVTVPDVTGDDVSTATEKIEAEGLSVGSTSEEYSDEYDEGEVIRTTPSSGSEVEEGSTVNLVVSQGVNPEDEMVTVQSFVGMPERNLTSWAEDNGINVDRSEDYSDDVGVGRIISQSLTSGTVAKGTTISYVVSLGGEPDEEEPSDSSNNNDNNSSDNTNNGGSDSSSGNDSGSSTSSDGPVWESNIASWVQENGNPKYNVEYEKNSSVSRGQVIRYEQNSDGSYTFYVSLG</sequence>
<evidence type="ECO:0000256" key="3">
    <source>
        <dbReference type="ARBA" id="ARBA00022679"/>
    </source>
</evidence>
<evidence type="ECO:0000313" key="15">
    <source>
        <dbReference type="Proteomes" id="UP001145145"/>
    </source>
</evidence>
<keyword evidence="2" id="KW-0723">Serine/threonine-protein kinase</keyword>
<keyword evidence="11" id="KW-0812">Transmembrane</keyword>
<dbReference type="SUPFAM" id="SSF56112">
    <property type="entry name" value="Protein kinase-like (PK-like)"/>
    <property type="match status" value="1"/>
</dbReference>
<dbReference type="PANTHER" id="PTHR43289">
    <property type="entry name" value="MITOGEN-ACTIVATED PROTEIN KINASE KINASE KINASE 20-RELATED"/>
    <property type="match status" value="1"/>
</dbReference>
<feature type="compositionally biased region" description="Low complexity" evidence="10">
    <location>
        <begin position="615"/>
        <end position="649"/>
    </location>
</feature>
<gene>
    <name evidence="14" type="ORF">Selli1_20250</name>
</gene>
<evidence type="ECO:0000313" key="14">
    <source>
        <dbReference type="EMBL" id="GLG04851.1"/>
    </source>
</evidence>
<dbReference type="InterPro" id="IPR017441">
    <property type="entry name" value="Protein_kinase_ATP_BS"/>
</dbReference>
<proteinExistence type="predicted"/>
<comment type="caution">
    <text evidence="14">The sequence shown here is derived from an EMBL/GenBank/DDBJ whole genome shotgun (WGS) entry which is preliminary data.</text>
</comment>
<evidence type="ECO:0000256" key="8">
    <source>
        <dbReference type="ARBA" id="ARBA00048679"/>
    </source>
</evidence>
<feature type="region of interest" description="Disordered" evidence="10">
    <location>
        <begin position="604"/>
        <end position="656"/>
    </location>
</feature>
<dbReference type="PROSITE" id="PS00108">
    <property type="entry name" value="PROTEIN_KINASE_ST"/>
    <property type="match status" value="1"/>
</dbReference>
<dbReference type="SMART" id="SM00220">
    <property type="entry name" value="S_TKc"/>
    <property type="match status" value="1"/>
</dbReference>
<dbReference type="InterPro" id="IPR005543">
    <property type="entry name" value="PASTA_dom"/>
</dbReference>
<feature type="domain" description="Protein kinase" evidence="12">
    <location>
        <begin position="12"/>
        <end position="266"/>
    </location>
</feature>
<dbReference type="AlphaFoldDB" id="A0A9W6C4L2"/>
<dbReference type="Pfam" id="PF00069">
    <property type="entry name" value="Pkinase"/>
    <property type="match status" value="1"/>
</dbReference>
<dbReference type="EC" id="2.7.11.1" evidence="1"/>
<dbReference type="NCBIfam" id="NF033483">
    <property type="entry name" value="PknB_PASTA_kin"/>
    <property type="match status" value="1"/>
</dbReference>
<dbReference type="Gene3D" id="1.10.510.10">
    <property type="entry name" value="Transferase(Phosphotransferase) domain 1"/>
    <property type="match status" value="1"/>
</dbReference>
<evidence type="ECO:0000256" key="6">
    <source>
        <dbReference type="ARBA" id="ARBA00022840"/>
    </source>
</evidence>